<reference evidence="2" key="2">
    <citation type="submission" date="2021-02" db="EMBL/GenBank/DDBJ databases">
        <authorList>
            <person name="Kimball J.A."/>
            <person name="Haas M.W."/>
            <person name="Macchietto M."/>
            <person name="Kono T."/>
            <person name="Duquette J."/>
            <person name="Shao M."/>
        </authorList>
    </citation>
    <scope>NUCLEOTIDE SEQUENCE</scope>
    <source>
        <tissue evidence="2">Fresh leaf tissue</tissue>
    </source>
</reference>
<protein>
    <submittedName>
        <fullName evidence="2">Uncharacterized protein</fullName>
    </submittedName>
</protein>
<organism evidence="2 3">
    <name type="scientific">Zizania palustris</name>
    <name type="common">Northern wild rice</name>
    <dbReference type="NCBI Taxonomy" id="103762"/>
    <lineage>
        <taxon>Eukaryota</taxon>
        <taxon>Viridiplantae</taxon>
        <taxon>Streptophyta</taxon>
        <taxon>Embryophyta</taxon>
        <taxon>Tracheophyta</taxon>
        <taxon>Spermatophyta</taxon>
        <taxon>Magnoliopsida</taxon>
        <taxon>Liliopsida</taxon>
        <taxon>Poales</taxon>
        <taxon>Poaceae</taxon>
        <taxon>BOP clade</taxon>
        <taxon>Oryzoideae</taxon>
        <taxon>Oryzeae</taxon>
        <taxon>Zizaniinae</taxon>
        <taxon>Zizania</taxon>
    </lineage>
</organism>
<evidence type="ECO:0000313" key="3">
    <source>
        <dbReference type="Proteomes" id="UP000729402"/>
    </source>
</evidence>
<dbReference type="EMBL" id="JAAALK010000085">
    <property type="protein sequence ID" value="KAG8083356.1"/>
    <property type="molecule type" value="Genomic_DNA"/>
</dbReference>
<gene>
    <name evidence="2" type="ORF">GUJ93_ZPchr0015g6767</name>
</gene>
<accession>A0A8J5W101</accession>
<feature type="region of interest" description="Disordered" evidence="1">
    <location>
        <begin position="1"/>
        <end position="72"/>
    </location>
</feature>
<proteinExistence type="predicted"/>
<feature type="compositionally biased region" description="Basic and acidic residues" evidence="1">
    <location>
        <begin position="17"/>
        <end position="26"/>
    </location>
</feature>
<evidence type="ECO:0000313" key="2">
    <source>
        <dbReference type="EMBL" id="KAG8083356.1"/>
    </source>
</evidence>
<dbReference type="Proteomes" id="UP000729402">
    <property type="component" value="Unassembled WGS sequence"/>
</dbReference>
<evidence type="ECO:0000256" key="1">
    <source>
        <dbReference type="SAM" id="MobiDB-lite"/>
    </source>
</evidence>
<sequence>MPAVPSHSASHLSVRSEAPKGRRLLEDDSEGDLTKAPEGLSATGAVGGNNPSSGQGKIEGRHAVFGLNSYED</sequence>
<dbReference type="AlphaFoldDB" id="A0A8J5W101"/>
<name>A0A8J5W101_ZIZPA</name>
<reference evidence="2" key="1">
    <citation type="journal article" date="2021" name="bioRxiv">
        <title>Whole Genome Assembly and Annotation of Northern Wild Rice, Zizania palustris L., Supports a Whole Genome Duplication in the Zizania Genus.</title>
        <authorList>
            <person name="Haas M."/>
            <person name="Kono T."/>
            <person name="Macchietto M."/>
            <person name="Millas R."/>
            <person name="McGilp L."/>
            <person name="Shao M."/>
            <person name="Duquette J."/>
            <person name="Hirsch C.N."/>
            <person name="Kimball J."/>
        </authorList>
    </citation>
    <scope>NUCLEOTIDE SEQUENCE</scope>
    <source>
        <tissue evidence="2">Fresh leaf tissue</tissue>
    </source>
</reference>
<comment type="caution">
    <text evidence="2">The sequence shown here is derived from an EMBL/GenBank/DDBJ whole genome shotgun (WGS) entry which is preliminary data.</text>
</comment>
<keyword evidence="3" id="KW-1185">Reference proteome</keyword>